<keyword evidence="1" id="KW-0812">Transmembrane</keyword>
<comment type="caution">
    <text evidence="3">The sequence shown here is derived from an EMBL/GenBank/DDBJ whole genome shotgun (WGS) entry which is preliminary data.</text>
</comment>
<evidence type="ECO:0000256" key="1">
    <source>
        <dbReference type="SAM" id="Phobius"/>
    </source>
</evidence>
<protein>
    <submittedName>
        <fullName evidence="3">Uncharacterized protein</fullName>
    </submittedName>
</protein>
<feature type="signal peptide" evidence="2">
    <location>
        <begin position="1"/>
        <end position="27"/>
    </location>
</feature>
<dbReference type="EMBL" id="SRMP02000002">
    <property type="protein sequence ID" value="MFN0290351.1"/>
    <property type="molecule type" value="Genomic_DNA"/>
</dbReference>
<dbReference type="RefSeq" id="WP_138729582.1">
    <property type="nucleotide sequence ID" value="NZ_SRMP02000002.1"/>
</dbReference>
<evidence type="ECO:0000313" key="4">
    <source>
        <dbReference type="Proteomes" id="UP001517367"/>
    </source>
</evidence>
<reference evidence="3 4" key="1">
    <citation type="submission" date="2024-12" db="EMBL/GenBank/DDBJ databases">
        <authorList>
            <person name="Hu S."/>
        </authorList>
    </citation>
    <scope>NUCLEOTIDE SEQUENCE [LARGE SCALE GENOMIC DNA]</scope>
    <source>
        <strain evidence="3 4">P-25</strain>
    </source>
</reference>
<proteinExistence type="predicted"/>
<organism evidence="3 4">
    <name type="scientific">Pedobacter helvus</name>
    <dbReference type="NCBI Taxonomy" id="2563444"/>
    <lineage>
        <taxon>Bacteria</taxon>
        <taxon>Pseudomonadati</taxon>
        <taxon>Bacteroidota</taxon>
        <taxon>Sphingobacteriia</taxon>
        <taxon>Sphingobacteriales</taxon>
        <taxon>Sphingobacteriaceae</taxon>
        <taxon>Pedobacter</taxon>
    </lineage>
</organism>
<evidence type="ECO:0000313" key="3">
    <source>
        <dbReference type="EMBL" id="MFN0290351.1"/>
    </source>
</evidence>
<keyword evidence="1" id="KW-1133">Transmembrane helix</keyword>
<accession>A0ABW9JF40</accession>
<name>A0ABW9JF40_9SPHI</name>
<keyword evidence="1" id="KW-0472">Membrane</keyword>
<feature type="chain" id="PRO_5045735042" evidence="2">
    <location>
        <begin position="28"/>
        <end position="430"/>
    </location>
</feature>
<sequence length="430" mass="45086">MLKINYSKCTGLVLSLALLLCGGKIKAQTDLAAGDLLFTGYDAQPGITASGPRFDRISFVTLKKMTLGTVLYFTDRGYKGGWFAANNNTEGSMSLTTTAVVEAGKEVVLTLTPGFYAATVDGSSIGTPVAVSPRLSMGNTGDQFFIFQKGGGDPGGVGAVMIAGLHWNVVQSGSFALITSSADWDNLNMAGHPSSTLSTTNSNIPPGLVAGQSAFFIGAHYTGSSYINYEAANFNGAGKPYADAAAIRSAVLNVANWSRVPSGNGAAVTVPTGHFTTALPVTLHSVSAKLNAGSLQLDWRTLSEANCDRFVVEASNDGRSWIALATVKSKATDGNSAVPLDYSLAVPMAGTVLAGFGIFGLLLLPTVRKRWMKVGLMIFAVCLVAACAKQEMNEEGLEKLDSANGQLYVRLAQMDKDGRTNYSETILAKK</sequence>
<feature type="transmembrane region" description="Helical" evidence="1">
    <location>
        <begin position="344"/>
        <end position="364"/>
    </location>
</feature>
<evidence type="ECO:0000256" key="2">
    <source>
        <dbReference type="SAM" id="SignalP"/>
    </source>
</evidence>
<dbReference type="Proteomes" id="UP001517367">
    <property type="component" value="Unassembled WGS sequence"/>
</dbReference>
<keyword evidence="2" id="KW-0732">Signal</keyword>
<keyword evidence="4" id="KW-1185">Reference proteome</keyword>
<gene>
    <name evidence="3" type="ORF">E5L68_003060</name>
</gene>